<comment type="similarity">
    <text evidence="1 3">Belongs to the sulfotransferase 1 family.</text>
</comment>
<dbReference type="Proteomes" id="UP000187203">
    <property type="component" value="Unassembled WGS sequence"/>
</dbReference>
<dbReference type="InterPro" id="IPR027417">
    <property type="entry name" value="P-loop_NTPase"/>
</dbReference>
<evidence type="ECO:0000313" key="5">
    <source>
        <dbReference type="EMBL" id="OMP10005.1"/>
    </source>
</evidence>
<dbReference type="PANTHER" id="PTHR11783">
    <property type="entry name" value="SULFOTRANSFERASE SULT"/>
    <property type="match status" value="1"/>
</dbReference>
<dbReference type="Pfam" id="PF00685">
    <property type="entry name" value="Sulfotransfer_1"/>
    <property type="match status" value="1"/>
</dbReference>
<evidence type="ECO:0000256" key="3">
    <source>
        <dbReference type="RuleBase" id="RU361155"/>
    </source>
</evidence>
<dbReference type="EC" id="2.8.2.-" evidence="3"/>
<gene>
    <name evidence="5" type="ORF">COLO4_04919</name>
</gene>
<comment type="caution">
    <text evidence="5">The sequence shown here is derived from an EMBL/GenBank/DDBJ whole genome shotgun (WGS) entry which is preliminary data.</text>
</comment>
<protein>
    <recommendedName>
        <fullName evidence="3">Sulfotransferase</fullName>
        <ecNumber evidence="3">2.8.2.-</ecNumber>
    </recommendedName>
</protein>
<feature type="domain" description="Sulfotransferase" evidence="4">
    <location>
        <begin position="37"/>
        <end position="298"/>
    </location>
</feature>
<evidence type="ECO:0000256" key="1">
    <source>
        <dbReference type="ARBA" id="ARBA00005771"/>
    </source>
</evidence>
<dbReference type="GO" id="GO:0008146">
    <property type="term" value="F:sulfotransferase activity"/>
    <property type="evidence" value="ECO:0007669"/>
    <property type="project" value="InterPro"/>
</dbReference>
<dbReference type="AlphaFoldDB" id="A0A1R3KSD7"/>
<evidence type="ECO:0000256" key="2">
    <source>
        <dbReference type="ARBA" id="ARBA00022679"/>
    </source>
</evidence>
<dbReference type="InterPro" id="IPR000863">
    <property type="entry name" value="Sulfotransferase_dom"/>
</dbReference>
<dbReference type="Gene3D" id="3.40.50.300">
    <property type="entry name" value="P-loop containing nucleotide triphosphate hydrolases"/>
    <property type="match status" value="1"/>
</dbReference>
<accession>A0A1R3KSD7</accession>
<keyword evidence="2 3" id="KW-0808">Transferase</keyword>
<proteinExistence type="inferred from homology"/>
<dbReference type="EMBL" id="AWUE01012080">
    <property type="protein sequence ID" value="OMP10005.1"/>
    <property type="molecule type" value="Genomic_DNA"/>
</dbReference>
<evidence type="ECO:0000313" key="6">
    <source>
        <dbReference type="Proteomes" id="UP000187203"/>
    </source>
</evidence>
<dbReference type="SUPFAM" id="SSF52540">
    <property type="entry name" value="P-loop containing nucleoside triphosphate hydrolases"/>
    <property type="match status" value="1"/>
</dbReference>
<keyword evidence="6" id="KW-1185">Reference proteome</keyword>
<dbReference type="OrthoDB" id="987709at2759"/>
<name>A0A1R3KSD7_9ROSI</name>
<evidence type="ECO:0000259" key="4">
    <source>
        <dbReference type="Pfam" id="PF00685"/>
    </source>
</evidence>
<reference evidence="6" key="1">
    <citation type="submission" date="2013-09" db="EMBL/GenBank/DDBJ databases">
        <title>Corchorus olitorius genome sequencing.</title>
        <authorList>
            <person name="Alam M."/>
            <person name="Haque M.S."/>
            <person name="Islam M.S."/>
            <person name="Emdad E.M."/>
            <person name="Islam M.M."/>
            <person name="Ahmed B."/>
            <person name="Halim A."/>
            <person name="Hossen Q.M.M."/>
            <person name="Hossain M.Z."/>
            <person name="Ahmed R."/>
            <person name="Khan M.M."/>
            <person name="Islam R."/>
            <person name="Rashid M.M."/>
            <person name="Khan S.A."/>
            <person name="Rahman M.S."/>
            <person name="Alam M."/>
            <person name="Yahiya A.S."/>
            <person name="Khan M.S."/>
            <person name="Azam M.S."/>
            <person name="Haque T."/>
            <person name="Lashkar M.Z.H."/>
            <person name="Akhand A.I."/>
            <person name="Morshed G."/>
            <person name="Roy S."/>
            <person name="Uddin K.S."/>
            <person name="Rabeya T."/>
            <person name="Hossain A.S."/>
            <person name="Chowdhury A."/>
            <person name="Snigdha A.R."/>
            <person name="Mortoza M.S."/>
            <person name="Matin S.A."/>
            <person name="Hoque S.M.E."/>
            <person name="Islam M.K."/>
            <person name="Roy D.K."/>
            <person name="Haider R."/>
            <person name="Moosa M.M."/>
            <person name="Elias S.M."/>
            <person name="Hasan A.M."/>
            <person name="Jahan S."/>
            <person name="Shafiuddin M."/>
            <person name="Mahmood N."/>
            <person name="Shommy N.S."/>
        </authorList>
    </citation>
    <scope>NUCLEOTIDE SEQUENCE [LARGE SCALE GENOMIC DNA]</scope>
    <source>
        <strain evidence="6">cv. O-4</strain>
    </source>
</reference>
<organism evidence="5 6">
    <name type="scientific">Corchorus olitorius</name>
    <dbReference type="NCBI Taxonomy" id="93759"/>
    <lineage>
        <taxon>Eukaryota</taxon>
        <taxon>Viridiplantae</taxon>
        <taxon>Streptophyta</taxon>
        <taxon>Embryophyta</taxon>
        <taxon>Tracheophyta</taxon>
        <taxon>Spermatophyta</taxon>
        <taxon>Magnoliopsida</taxon>
        <taxon>eudicotyledons</taxon>
        <taxon>Gunneridae</taxon>
        <taxon>Pentapetalae</taxon>
        <taxon>rosids</taxon>
        <taxon>malvids</taxon>
        <taxon>Malvales</taxon>
        <taxon>Malvaceae</taxon>
        <taxon>Grewioideae</taxon>
        <taxon>Apeibeae</taxon>
        <taxon>Corchorus</taxon>
    </lineage>
</organism>
<sequence length="303" mass="34273">MEGGNGSQLFGKFQGFWCLGEYIPSIISFQTHFQALDEDIVIATMPKVGTTWLKALVFSIVNRHRYTLSDTPLNLSNPHDLVPYFELFLYANGQVPDLTSTIPSPRLFATHIPYPSLAESIKQSNTKIVYVTRNPLDAIVSFWYHVRAKPESSDWPLEECFEMFCGGEEWFGPFWNHVLGYWKQSLEKPNKVLFLRYEDLKKNPVSEIGKIADFTGFPFSDEEEGGGVVQGIADFCSFSNLKDLPINKTGILGWANTNTMPTNAFFRKGEVGDHLNHLSPSQIQRFTKILQDKLSESGLSLTN</sequence>